<protein>
    <submittedName>
        <fullName evidence="2">Uncharacterized protein</fullName>
    </submittedName>
</protein>
<reference evidence="2" key="1">
    <citation type="submission" date="2021-06" db="EMBL/GenBank/DDBJ databases">
        <title>Comparative genomics, transcriptomics and evolutionary studies reveal genomic signatures of adaptation to plant cell wall in hemibiotrophic fungi.</title>
        <authorList>
            <consortium name="DOE Joint Genome Institute"/>
            <person name="Baroncelli R."/>
            <person name="Diaz J.F."/>
            <person name="Benocci T."/>
            <person name="Peng M."/>
            <person name="Battaglia E."/>
            <person name="Haridas S."/>
            <person name="Andreopoulos W."/>
            <person name="Labutti K."/>
            <person name="Pangilinan J."/>
            <person name="Floch G.L."/>
            <person name="Makela M.R."/>
            <person name="Henrissat B."/>
            <person name="Grigoriev I.V."/>
            <person name="Crouch J.A."/>
            <person name="De Vries R.P."/>
            <person name="Sukno S.A."/>
            <person name="Thon M.R."/>
        </authorList>
    </citation>
    <scope>NUCLEOTIDE SEQUENCE</scope>
    <source>
        <strain evidence="2">CBS 125086</strain>
    </source>
</reference>
<sequence length="53" mass="5993">MPNSISHIRSLLPPFAPQHENHVTSHLSPLHNKTPLQSTTPRRKLISSLHLPQ</sequence>
<keyword evidence="3" id="KW-1185">Reference proteome</keyword>
<gene>
    <name evidence="2" type="ORF">LY79DRAFT_396548</name>
</gene>
<evidence type="ECO:0000313" key="2">
    <source>
        <dbReference type="EMBL" id="KAK1573866.1"/>
    </source>
</evidence>
<dbReference type="RefSeq" id="XP_060409437.1">
    <property type="nucleotide sequence ID" value="XM_060552977.1"/>
</dbReference>
<accession>A0AAD8UYJ2</accession>
<dbReference type="Proteomes" id="UP001230504">
    <property type="component" value="Unassembled WGS sequence"/>
</dbReference>
<comment type="caution">
    <text evidence="2">The sequence shown here is derived from an EMBL/GenBank/DDBJ whole genome shotgun (WGS) entry which is preliminary data.</text>
</comment>
<evidence type="ECO:0000256" key="1">
    <source>
        <dbReference type="SAM" id="MobiDB-lite"/>
    </source>
</evidence>
<name>A0AAD8UYJ2_9PEZI</name>
<organism evidence="2 3">
    <name type="scientific">Colletotrichum navitas</name>
    <dbReference type="NCBI Taxonomy" id="681940"/>
    <lineage>
        <taxon>Eukaryota</taxon>
        <taxon>Fungi</taxon>
        <taxon>Dikarya</taxon>
        <taxon>Ascomycota</taxon>
        <taxon>Pezizomycotina</taxon>
        <taxon>Sordariomycetes</taxon>
        <taxon>Hypocreomycetidae</taxon>
        <taxon>Glomerellales</taxon>
        <taxon>Glomerellaceae</taxon>
        <taxon>Colletotrichum</taxon>
        <taxon>Colletotrichum graminicola species complex</taxon>
    </lineage>
</organism>
<dbReference type="EMBL" id="JAHLJV010000084">
    <property type="protein sequence ID" value="KAK1573866.1"/>
    <property type="molecule type" value="Genomic_DNA"/>
</dbReference>
<dbReference type="GeneID" id="85437217"/>
<proteinExistence type="predicted"/>
<feature type="region of interest" description="Disordered" evidence="1">
    <location>
        <begin position="1"/>
        <end position="53"/>
    </location>
</feature>
<dbReference type="AlphaFoldDB" id="A0AAD8UYJ2"/>
<evidence type="ECO:0000313" key="3">
    <source>
        <dbReference type="Proteomes" id="UP001230504"/>
    </source>
</evidence>